<dbReference type="STRING" id="282683.SAMN04488105_106111"/>
<dbReference type="OrthoDB" id="7726846at2"/>
<name>A0A1G7EX07_9RHOB</name>
<dbReference type="Proteomes" id="UP000198994">
    <property type="component" value="Unassembled WGS sequence"/>
</dbReference>
<dbReference type="EMBL" id="FNAV01000006">
    <property type="protein sequence ID" value="SDE67976.1"/>
    <property type="molecule type" value="Genomic_DNA"/>
</dbReference>
<evidence type="ECO:0000313" key="2">
    <source>
        <dbReference type="Proteomes" id="UP000198994"/>
    </source>
</evidence>
<gene>
    <name evidence="1" type="ORF">SAMN04488105_106111</name>
</gene>
<reference evidence="2" key="1">
    <citation type="submission" date="2016-10" db="EMBL/GenBank/DDBJ databases">
        <authorList>
            <person name="Varghese N."/>
            <person name="Submissions S."/>
        </authorList>
    </citation>
    <scope>NUCLEOTIDE SEQUENCE [LARGE SCALE GENOMIC DNA]</scope>
    <source>
        <strain evidence="2">DSM 10146</strain>
    </source>
</reference>
<keyword evidence="2" id="KW-1185">Reference proteome</keyword>
<protein>
    <submittedName>
        <fullName evidence="1">Uncharacterized protein</fullName>
    </submittedName>
</protein>
<accession>A0A1G7EX07</accession>
<evidence type="ECO:0000313" key="1">
    <source>
        <dbReference type="EMBL" id="SDE67976.1"/>
    </source>
</evidence>
<dbReference type="AlphaFoldDB" id="A0A1G7EX07"/>
<dbReference type="RefSeq" id="WP_089958666.1">
    <property type="nucleotide sequence ID" value="NZ_FNAV01000006.1"/>
</dbReference>
<proteinExistence type="predicted"/>
<organism evidence="1 2">
    <name type="scientific">Salipiger thiooxidans</name>
    <dbReference type="NCBI Taxonomy" id="282683"/>
    <lineage>
        <taxon>Bacteria</taxon>
        <taxon>Pseudomonadati</taxon>
        <taxon>Pseudomonadota</taxon>
        <taxon>Alphaproteobacteria</taxon>
        <taxon>Rhodobacterales</taxon>
        <taxon>Roseobacteraceae</taxon>
        <taxon>Salipiger</taxon>
    </lineage>
</organism>
<sequence length="77" mass="8524">MNQLLLRYTSFDAGQFDGDAENRGNAGLTLLQRWQETDGAATWLLFSINDADKARSWLSQADSLGHAPAEAHFLRTA</sequence>